<evidence type="ECO:0000256" key="2">
    <source>
        <dbReference type="SAM" id="MobiDB-lite"/>
    </source>
</evidence>
<dbReference type="Gene3D" id="2.130.10.10">
    <property type="entry name" value="YVTN repeat-like/Quinoprotein amine dehydrogenase"/>
    <property type="match status" value="1"/>
</dbReference>
<keyword evidence="1" id="KW-0853">WD repeat</keyword>
<dbReference type="PANTHER" id="PTHR44566">
    <property type="entry name" value="TRANSDUCIN/WD40 REPEAT-LIKE SUPERFAMILY PROTEIN"/>
    <property type="match status" value="1"/>
</dbReference>
<evidence type="ECO:0000256" key="1">
    <source>
        <dbReference type="PROSITE-ProRule" id="PRU00221"/>
    </source>
</evidence>
<sequence>MESLLAYNSSSDEESDRITKDEQNLKKRKVKLPGTDQGKDQEIKDVCATESGIQTYNNQMGPFLEPKNAFGLNEYSYSKSKQTSLRNDHGSIVLQRTFSEPQFPVSNSNQEKKSPAFNSSLTQYKHSNSSSISGRRVKPYISKREREKLAQTALPGSSSSPLKCQLAAEKSNFDDSIKEVDLQPNRPCEISDGKRVARACRPPKQLHLNFEGHSQGVNCVHWNATRGNLLLSAAMDHLVCVWDTSCGSTCRRRLTHHTAAVKDSKWSLCGEKILSCGYDKTARLSNLETGQEIIKFPHKNFATCVQFHPTDPALFLSGTFKSAILCWDTRTGNITSTYSALFGQVQDIAFLSGGDEFVSAAEVVKRNSTDKGIMVWDFRSTVVLSNQIYQEAFTCTCLKVHPHEAHFVAQSNGDYIALFSTRKPYKLSKFKRYEGHKVSGYHIGCDFSPDGSIIASGSADGQIYFYDHHTSHMVRTLQAHSMPCMDVAFHPTLPNCVASCGWEGQVRVWK</sequence>
<feature type="compositionally biased region" description="Polar residues" evidence="2">
    <location>
        <begin position="1"/>
        <end position="10"/>
    </location>
</feature>
<dbReference type="InterPro" id="IPR015943">
    <property type="entry name" value="WD40/YVTN_repeat-like_dom_sf"/>
</dbReference>
<proteinExistence type="predicted"/>
<evidence type="ECO:0000313" key="3">
    <source>
        <dbReference type="EMBL" id="CAH3040755.1"/>
    </source>
</evidence>
<feature type="compositionally biased region" description="Basic and acidic residues" evidence="2">
    <location>
        <begin position="16"/>
        <end position="25"/>
    </location>
</feature>
<feature type="region of interest" description="Disordered" evidence="2">
    <location>
        <begin position="1"/>
        <end position="43"/>
    </location>
</feature>
<dbReference type="PROSITE" id="PS50082">
    <property type="entry name" value="WD_REPEATS_2"/>
    <property type="match status" value="3"/>
</dbReference>
<accession>A0ABN8N157</accession>
<dbReference type="PANTHER" id="PTHR44566:SF1">
    <property type="entry name" value="WD REPEAT-CONTAINING PROTEIN 25"/>
    <property type="match status" value="1"/>
</dbReference>
<dbReference type="PROSITE" id="PS50294">
    <property type="entry name" value="WD_REPEATS_REGION"/>
    <property type="match status" value="2"/>
</dbReference>
<dbReference type="InterPro" id="IPR053053">
    <property type="entry name" value="WD_repeat_protein"/>
</dbReference>
<name>A0ABN8N157_9CNID</name>
<dbReference type="InterPro" id="IPR036322">
    <property type="entry name" value="WD40_repeat_dom_sf"/>
</dbReference>
<dbReference type="SMART" id="SM00320">
    <property type="entry name" value="WD40"/>
    <property type="match status" value="7"/>
</dbReference>
<dbReference type="CDD" id="cd00200">
    <property type="entry name" value="WD40"/>
    <property type="match status" value="1"/>
</dbReference>
<feature type="repeat" description="WD" evidence="1">
    <location>
        <begin position="210"/>
        <end position="252"/>
    </location>
</feature>
<dbReference type="Proteomes" id="UP001159405">
    <property type="component" value="Unassembled WGS sequence"/>
</dbReference>
<feature type="repeat" description="WD" evidence="1">
    <location>
        <begin position="477"/>
        <end position="510"/>
    </location>
</feature>
<evidence type="ECO:0000313" key="4">
    <source>
        <dbReference type="Proteomes" id="UP001159405"/>
    </source>
</evidence>
<comment type="caution">
    <text evidence="3">The sequence shown here is derived from an EMBL/GenBank/DDBJ whole genome shotgun (WGS) entry which is preliminary data.</text>
</comment>
<organism evidence="3 4">
    <name type="scientific">Porites lobata</name>
    <dbReference type="NCBI Taxonomy" id="104759"/>
    <lineage>
        <taxon>Eukaryota</taxon>
        <taxon>Metazoa</taxon>
        <taxon>Cnidaria</taxon>
        <taxon>Anthozoa</taxon>
        <taxon>Hexacorallia</taxon>
        <taxon>Scleractinia</taxon>
        <taxon>Fungiina</taxon>
        <taxon>Poritidae</taxon>
        <taxon>Porites</taxon>
    </lineage>
</organism>
<dbReference type="EMBL" id="CALNXK010000008">
    <property type="protein sequence ID" value="CAH3040755.1"/>
    <property type="molecule type" value="Genomic_DNA"/>
</dbReference>
<evidence type="ECO:0008006" key="5">
    <source>
        <dbReference type="Google" id="ProtNLM"/>
    </source>
</evidence>
<protein>
    <recommendedName>
        <fullName evidence="5">WD repeat-containing protein 25</fullName>
    </recommendedName>
</protein>
<feature type="repeat" description="WD" evidence="1">
    <location>
        <begin position="447"/>
        <end position="476"/>
    </location>
</feature>
<dbReference type="SUPFAM" id="SSF50978">
    <property type="entry name" value="WD40 repeat-like"/>
    <property type="match status" value="1"/>
</dbReference>
<dbReference type="InterPro" id="IPR001680">
    <property type="entry name" value="WD40_rpt"/>
</dbReference>
<dbReference type="Pfam" id="PF00400">
    <property type="entry name" value="WD40"/>
    <property type="match status" value="4"/>
</dbReference>
<keyword evidence="4" id="KW-1185">Reference proteome</keyword>
<reference evidence="3 4" key="1">
    <citation type="submission" date="2022-05" db="EMBL/GenBank/DDBJ databases">
        <authorList>
            <consortium name="Genoscope - CEA"/>
            <person name="William W."/>
        </authorList>
    </citation>
    <scope>NUCLEOTIDE SEQUENCE [LARGE SCALE GENOMIC DNA]</scope>
</reference>
<gene>
    <name evidence="3" type="ORF">PLOB_00045407</name>
</gene>